<comment type="caution">
    <text evidence="2">The sequence shown here is derived from an EMBL/GenBank/DDBJ whole genome shotgun (WGS) entry which is preliminary data.</text>
</comment>
<dbReference type="SUPFAM" id="SSF51735">
    <property type="entry name" value="NAD(P)-binding Rossmann-fold domains"/>
    <property type="match status" value="1"/>
</dbReference>
<dbReference type="InterPro" id="IPR050177">
    <property type="entry name" value="Lipid_A_modif_metabolic_enz"/>
</dbReference>
<accession>A0A9D5NZU7</accession>
<evidence type="ECO:0000313" key="3">
    <source>
        <dbReference type="Proteomes" id="UP000806522"/>
    </source>
</evidence>
<dbReference type="EMBL" id="SUYC01000005">
    <property type="protein sequence ID" value="MBE6270555.1"/>
    <property type="molecule type" value="Genomic_DNA"/>
</dbReference>
<reference evidence="2" key="1">
    <citation type="submission" date="2019-04" db="EMBL/GenBank/DDBJ databases">
        <title>Evolution of Biomass-Degrading Anaerobic Consortia Revealed by Metagenomics.</title>
        <authorList>
            <person name="Peng X."/>
        </authorList>
    </citation>
    <scope>NUCLEOTIDE SEQUENCE</scope>
    <source>
        <strain evidence="2">SIG140</strain>
    </source>
</reference>
<organism evidence="2 3">
    <name type="scientific">Xylanibacter ruminicola</name>
    <name type="common">Prevotella ruminicola</name>
    <dbReference type="NCBI Taxonomy" id="839"/>
    <lineage>
        <taxon>Bacteria</taxon>
        <taxon>Pseudomonadati</taxon>
        <taxon>Bacteroidota</taxon>
        <taxon>Bacteroidia</taxon>
        <taxon>Bacteroidales</taxon>
        <taxon>Prevotellaceae</taxon>
        <taxon>Xylanibacter</taxon>
    </lineage>
</organism>
<dbReference type="Gene3D" id="3.40.50.720">
    <property type="entry name" value="NAD(P)-binding Rossmann-like Domain"/>
    <property type="match status" value="1"/>
</dbReference>
<proteinExistence type="predicted"/>
<dbReference type="AlphaFoldDB" id="A0A9D5NZU7"/>
<evidence type="ECO:0000259" key="1">
    <source>
        <dbReference type="Pfam" id="PF01370"/>
    </source>
</evidence>
<protein>
    <submittedName>
        <fullName evidence="2">NAD-dependent epimerase/dehydratase family protein</fullName>
    </submittedName>
</protein>
<dbReference type="InterPro" id="IPR001509">
    <property type="entry name" value="Epimerase_deHydtase"/>
</dbReference>
<evidence type="ECO:0000313" key="2">
    <source>
        <dbReference type="EMBL" id="MBE6270555.1"/>
    </source>
</evidence>
<feature type="domain" description="NAD-dependent epimerase/dehydratase" evidence="1">
    <location>
        <begin position="3"/>
        <end position="223"/>
    </location>
</feature>
<name>A0A9D5NZU7_XYLRU</name>
<dbReference type="PANTHER" id="PTHR43245">
    <property type="entry name" value="BIFUNCTIONAL POLYMYXIN RESISTANCE PROTEIN ARNA"/>
    <property type="match status" value="1"/>
</dbReference>
<dbReference type="PANTHER" id="PTHR43245:SF58">
    <property type="entry name" value="BLL5923 PROTEIN"/>
    <property type="match status" value="1"/>
</dbReference>
<dbReference type="Proteomes" id="UP000806522">
    <property type="component" value="Unassembled WGS sequence"/>
</dbReference>
<gene>
    <name evidence="2" type="ORF">E7101_06340</name>
</gene>
<dbReference type="InterPro" id="IPR036291">
    <property type="entry name" value="NAD(P)-bd_dom_sf"/>
</dbReference>
<sequence>MKILITGVHGFVGTNLVKALSKEHTIYGLDIVSPLKEGVRFTFSWDYLDREDGIPEVDAIIHLAGKAHDTKNRSAADVYFKVNTELTKKIYDYYLKSKAKKFIFFSSVKAAADRVEGEFVDENVVPSPKGPYGESKIAAEEYIRSKEDERIKACKETYILRPCMIHGPENKGNLNLLYGVVKKGIPWPLGAFENKRTFTSIDNLCYIIEGLLSKDVESGIYNINDDEAVSTNELIDIICSAMGKKAHIWRIPRGLMEGVAKMGGALHLPLNPERLQKLTENYVSSNAKIKKALGVEQLPVRAKDGLMMTIKSFEK</sequence>
<dbReference type="Pfam" id="PF01370">
    <property type="entry name" value="Epimerase"/>
    <property type="match status" value="1"/>
</dbReference>